<gene>
    <name evidence="1" type="ORF">S01H1_72116</name>
</gene>
<name>X0Y6P0_9ZZZZ</name>
<dbReference type="SUPFAM" id="SSF53850">
    <property type="entry name" value="Periplasmic binding protein-like II"/>
    <property type="match status" value="1"/>
</dbReference>
<proteinExistence type="predicted"/>
<dbReference type="PANTHER" id="PTHR43649">
    <property type="entry name" value="ARABINOSE-BINDING PROTEIN-RELATED"/>
    <property type="match status" value="1"/>
</dbReference>
<dbReference type="Pfam" id="PF01547">
    <property type="entry name" value="SBP_bac_1"/>
    <property type="match status" value="1"/>
</dbReference>
<protein>
    <recommendedName>
        <fullName evidence="2">Extracellular solute-binding protein</fullName>
    </recommendedName>
</protein>
<evidence type="ECO:0000313" key="1">
    <source>
        <dbReference type="EMBL" id="GAG32536.1"/>
    </source>
</evidence>
<dbReference type="PANTHER" id="PTHR43649:SF12">
    <property type="entry name" value="DIACETYLCHITOBIOSE BINDING PROTEIN DASA"/>
    <property type="match status" value="1"/>
</dbReference>
<dbReference type="InterPro" id="IPR006059">
    <property type="entry name" value="SBP"/>
</dbReference>
<dbReference type="InterPro" id="IPR050490">
    <property type="entry name" value="Bact_solute-bd_prot1"/>
</dbReference>
<dbReference type="Gene3D" id="3.40.190.10">
    <property type="entry name" value="Periplasmic binding protein-like II"/>
    <property type="match status" value="2"/>
</dbReference>
<dbReference type="AlphaFoldDB" id="X0Y6P0"/>
<reference evidence="1" key="1">
    <citation type="journal article" date="2014" name="Front. Microbiol.">
        <title>High frequency of phylogenetically diverse reductive dehalogenase-homologous genes in deep subseafloor sedimentary metagenomes.</title>
        <authorList>
            <person name="Kawai M."/>
            <person name="Futagami T."/>
            <person name="Toyoda A."/>
            <person name="Takaki Y."/>
            <person name="Nishi S."/>
            <person name="Hori S."/>
            <person name="Arai W."/>
            <person name="Tsubouchi T."/>
            <person name="Morono Y."/>
            <person name="Uchiyama I."/>
            <person name="Ito T."/>
            <person name="Fujiyama A."/>
            <person name="Inagaki F."/>
            <person name="Takami H."/>
        </authorList>
    </citation>
    <scope>NUCLEOTIDE SEQUENCE</scope>
    <source>
        <strain evidence="1">Expedition CK06-06</strain>
    </source>
</reference>
<sequence length="243" mass="27511">WDNREQLAATAIASKTPPSLIMVPRVEAQMFAHEGLIVPIDDYIQAKGIDVYDVFYEGDINNCRWADHFWSYPLPSGGVDSSFWLYSKNMLREAGLDPESPPKAWQEVEQAIDATTVIKDGVIEKMGLSGVTGRFHSWLYCNDGKYYSDDSKQLLFNQPEGVETLEWMLKLISEKMGGIEAYNAFGEGVETMDADYPFYMDKVCLAPFNVSIFGHFRNANPERFEDTDAWGTMLVPYNGNNPK</sequence>
<accession>X0Y6P0</accession>
<dbReference type="EMBL" id="BARS01048069">
    <property type="protein sequence ID" value="GAG32536.1"/>
    <property type="molecule type" value="Genomic_DNA"/>
</dbReference>
<feature type="non-terminal residue" evidence="1">
    <location>
        <position position="243"/>
    </location>
</feature>
<evidence type="ECO:0008006" key="2">
    <source>
        <dbReference type="Google" id="ProtNLM"/>
    </source>
</evidence>
<feature type="non-terminal residue" evidence="1">
    <location>
        <position position="1"/>
    </location>
</feature>
<comment type="caution">
    <text evidence="1">The sequence shown here is derived from an EMBL/GenBank/DDBJ whole genome shotgun (WGS) entry which is preliminary data.</text>
</comment>
<organism evidence="1">
    <name type="scientific">marine sediment metagenome</name>
    <dbReference type="NCBI Taxonomy" id="412755"/>
    <lineage>
        <taxon>unclassified sequences</taxon>
        <taxon>metagenomes</taxon>
        <taxon>ecological metagenomes</taxon>
    </lineage>
</organism>